<dbReference type="InterPro" id="IPR003111">
    <property type="entry name" value="Lon_prtase_N"/>
</dbReference>
<feature type="domain" description="Lon N-terminal" evidence="14">
    <location>
        <begin position="44"/>
        <end position="237"/>
    </location>
</feature>
<comment type="catalytic activity">
    <reaction evidence="9 10 11">
        <text>Hydrolysis of proteins in presence of ATP.</text>
        <dbReference type="EC" id="3.4.21.53"/>
    </reaction>
</comment>
<evidence type="ECO:0000256" key="9">
    <source>
        <dbReference type="HAMAP-Rule" id="MF_01973"/>
    </source>
</evidence>
<comment type="caution">
    <text evidence="15">The sequence shown here is derived from an EMBL/GenBank/DDBJ whole genome shotgun (WGS) entry which is preliminary data.</text>
</comment>
<organism evidence="15 16">
    <name type="scientific">Capnocytophaga gingivalis</name>
    <dbReference type="NCBI Taxonomy" id="1017"/>
    <lineage>
        <taxon>Bacteria</taxon>
        <taxon>Pseudomonadati</taxon>
        <taxon>Bacteroidota</taxon>
        <taxon>Flavobacteriia</taxon>
        <taxon>Flavobacteriales</taxon>
        <taxon>Flavobacteriaceae</taxon>
        <taxon>Capnocytophaga</taxon>
    </lineage>
</organism>
<dbReference type="PROSITE" id="PS51786">
    <property type="entry name" value="LON_PROTEOLYTIC"/>
    <property type="match status" value="1"/>
</dbReference>
<dbReference type="Gene3D" id="1.20.5.5270">
    <property type="match status" value="1"/>
</dbReference>
<keyword evidence="8 9" id="KW-0346">Stress response</keyword>
<proteinExistence type="evidence at transcript level"/>
<dbReference type="PRINTS" id="PR00830">
    <property type="entry name" value="ENDOLAPTASE"/>
</dbReference>
<dbReference type="PROSITE" id="PS01046">
    <property type="entry name" value="LON_SER"/>
    <property type="match status" value="1"/>
</dbReference>
<evidence type="ECO:0000256" key="1">
    <source>
        <dbReference type="ARBA" id="ARBA00004496"/>
    </source>
</evidence>
<reference evidence="15 16" key="1">
    <citation type="submission" date="2023-12" db="EMBL/GenBank/DDBJ databases">
        <title>Genomic sequences of Capnocytophaga and Parvimonas strains.</title>
        <authorList>
            <person name="Watt R.M."/>
            <person name="Wang M."/>
            <person name="Yang T."/>
            <person name="Tong W.M."/>
        </authorList>
    </citation>
    <scope>NUCLEOTIDE SEQUENCE [LARGE SCALE GENOMIC DNA]</scope>
    <source>
        <strain evidence="15 16">CCUG 13096</strain>
    </source>
</reference>
<dbReference type="InterPro" id="IPR027065">
    <property type="entry name" value="Lon_Prtase"/>
</dbReference>
<feature type="active site" evidence="9 11">
    <location>
        <position position="753"/>
    </location>
</feature>
<evidence type="ECO:0000313" key="16">
    <source>
        <dbReference type="Proteomes" id="UP001311730"/>
    </source>
</evidence>
<dbReference type="Gene3D" id="3.30.230.10">
    <property type="match status" value="1"/>
</dbReference>
<dbReference type="PIRSF" id="PIRSF001174">
    <property type="entry name" value="Lon_proteas"/>
    <property type="match status" value="1"/>
</dbReference>
<feature type="active site" evidence="9 11">
    <location>
        <position position="710"/>
    </location>
</feature>
<evidence type="ECO:0000259" key="13">
    <source>
        <dbReference type="PROSITE" id="PS51786"/>
    </source>
</evidence>
<dbReference type="SMART" id="SM00464">
    <property type="entry name" value="LON"/>
    <property type="match status" value="1"/>
</dbReference>
<dbReference type="CDD" id="cd19500">
    <property type="entry name" value="RecA-like_Lon"/>
    <property type="match status" value="1"/>
</dbReference>
<dbReference type="Gene3D" id="1.20.58.1480">
    <property type="match status" value="1"/>
</dbReference>
<evidence type="ECO:0000256" key="7">
    <source>
        <dbReference type="ARBA" id="ARBA00022840"/>
    </source>
</evidence>
<evidence type="ECO:0000256" key="8">
    <source>
        <dbReference type="ARBA" id="ARBA00023016"/>
    </source>
</evidence>
<dbReference type="HAMAP" id="MF_01973">
    <property type="entry name" value="lon_bact"/>
    <property type="match status" value="1"/>
</dbReference>
<comment type="function">
    <text evidence="9">ATP-dependent serine protease that mediates the selective degradation of mutant and abnormal proteins as well as certain short-lived regulatory proteins. Required for cellular homeostasis and for survival from DNA damage and developmental changes induced by stress. Degrades polypeptides processively to yield small peptide fragments that are 5 to 10 amino acids long. Binds to DNA in a double-stranded, site-specific manner.</text>
</comment>
<comment type="subunit">
    <text evidence="9 10">Homohexamer. Organized in a ring with a central cavity.</text>
</comment>
<dbReference type="Gene3D" id="2.30.130.40">
    <property type="entry name" value="LON domain-like"/>
    <property type="match status" value="1"/>
</dbReference>
<accession>A0ABU5Z4N0</accession>
<evidence type="ECO:0000256" key="6">
    <source>
        <dbReference type="ARBA" id="ARBA00022825"/>
    </source>
</evidence>
<comment type="similarity">
    <text evidence="9 10 11 12">Belongs to the peptidase S16 family.</text>
</comment>
<keyword evidence="5 9" id="KW-0378">Hydrolase</keyword>
<dbReference type="SUPFAM" id="SSF52540">
    <property type="entry name" value="P-loop containing nucleoside triphosphate hydrolases"/>
    <property type="match status" value="1"/>
</dbReference>
<dbReference type="SMART" id="SM00382">
    <property type="entry name" value="AAA"/>
    <property type="match status" value="1"/>
</dbReference>
<dbReference type="RefSeq" id="WP_323982418.1">
    <property type="nucleotide sequence ID" value="NZ_JAYKBW010000001.1"/>
</dbReference>
<evidence type="ECO:0000256" key="4">
    <source>
        <dbReference type="ARBA" id="ARBA00022741"/>
    </source>
</evidence>
<evidence type="ECO:0000313" key="15">
    <source>
        <dbReference type="EMBL" id="MEB3073908.1"/>
    </source>
</evidence>
<keyword evidence="2 9" id="KW-0963">Cytoplasm</keyword>
<keyword evidence="16" id="KW-1185">Reference proteome</keyword>
<dbReference type="InterPro" id="IPR027543">
    <property type="entry name" value="Lon_bac"/>
</dbReference>
<dbReference type="Gene3D" id="3.40.50.300">
    <property type="entry name" value="P-loop containing nucleotide triphosphate hydrolases"/>
    <property type="match status" value="1"/>
</dbReference>
<comment type="induction">
    <text evidence="9">By heat shock.</text>
</comment>
<evidence type="ECO:0000256" key="11">
    <source>
        <dbReference type="PROSITE-ProRule" id="PRU01122"/>
    </source>
</evidence>
<dbReference type="EC" id="3.4.21.53" evidence="9 10"/>
<evidence type="ECO:0000256" key="2">
    <source>
        <dbReference type="ARBA" id="ARBA00022490"/>
    </source>
</evidence>
<dbReference type="InterPro" id="IPR008268">
    <property type="entry name" value="Peptidase_S16_AS"/>
</dbReference>
<dbReference type="NCBIfam" id="TIGR00763">
    <property type="entry name" value="lon"/>
    <property type="match status" value="1"/>
</dbReference>
<gene>
    <name evidence="9 15" type="primary">lon</name>
    <name evidence="15" type="ORF">VJJ08_01155</name>
</gene>
<dbReference type="SUPFAM" id="SSF88697">
    <property type="entry name" value="PUA domain-like"/>
    <property type="match status" value="1"/>
</dbReference>
<dbReference type="Pfam" id="PF22667">
    <property type="entry name" value="Lon_lid"/>
    <property type="match status" value="1"/>
</dbReference>
<sequence length="827" mass="93671">MKIGNFDSLFEDHLEDAKIIAIPHQRDEEEMEEEHTDAPLPEVLPILPLKNTVLFPGVIMPISIKREASLELINDAKKERLIGVVSQRNDNDAPSKEDFYSIGVVARIIKILKIPDGSISVLVQGTHRFQITEFVEEQPYFKAKIQESPELLPEEQDEEFSATMEVVRDISLKLAKETSTGGLEVPFVLQNIDNDFFLINYVASTSPLSVSEKQDILEQNSLVTRAWAIIKYFGVELQKATLRKEIQNKVHMDFDKQQRDYFLHQQIQTIQKELGNESFEADIEKFKEQAKTKQWNEKIQKHFDKELAKLQRLNPQMPDYAIQRNYIDLLLDLPWNVYSKDKFDLKRAQKILDKDHYGLEDVKRRIIEYLAVLKLRNDMKSPILCLYGPPGVGKTSLGRSIAKALGREYVRMALGGLRDEAEIRGHRKTYIGAMPGRILQLIKKAGTSNPVFVLDELDKLSQGYGGDPSSAMLEVLDPEQNNEFYDNFLEIGYDLSKVMFIATANDLSTIQPALKDRMEIINISGYTIEEKVEIARHFLLPKVLKEHGMEHKQIQLGKKEIERIIEGYTRESGVRNLEKQIAKIVRYIARAIAMNEEYNPKISLEDIRKILGIPTERDKYENNEVAGVVTGLAWTSVGGDILFIESAFSKGSGGLSITGNIGTVMKESATIALEYIKAHAEQFGLDTRIFDQYKIHIHIPEGATPKDGPSAGIALLTSLFSVLTQRRVKKNLAMTGEITLRGKVLPVGGIKEKILAAKRAGIKEIILCKDNEKDIDEIKQEYLQGLTFHYVTEMEDVLKLAVTQEAVKNPKTFTFEDKVGSNGNSPI</sequence>
<keyword evidence="6 9" id="KW-0720">Serine protease</keyword>
<evidence type="ECO:0000256" key="12">
    <source>
        <dbReference type="RuleBase" id="RU000591"/>
    </source>
</evidence>
<feature type="domain" description="Lon proteolytic" evidence="13">
    <location>
        <begin position="623"/>
        <end position="804"/>
    </location>
</feature>
<name>A0ABU5Z4N0_9FLAO</name>
<feature type="binding site" evidence="9">
    <location>
        <begin position="388"/>
        <end position="395"/>
    </location>
    <ligand>
        <name>ATP</name>
        <dbReference type="ChEBI" id="CHEBI:30616"/>
    </ligand>
</feature>
<dbReference type="InterPro" id="IPR020568">
    <property type="entry name" value="Ribosomal_Su5_D2-typ_SF"/>
</dbReference>
<dbReference type="InterPro" id="IPR003593">
    <property type="entry name" value="AAA+_ATPase"/>
</dbReference>
<dbReference type="InterPro" id="IPR046336">
    <property type="entry name" value="Lon_prtase_N_sf"/>
</dbReference>
<dbReference type="Gene3D" id="1.10.8.60">
    <property type="match status" value="1"/>
</dbReference>
<dbReference type="InterPro" id="IPR014721">
    <property type="entry name" value="Ribsml_uS5_D2-typ_fold_subgr"/>
</dbReference>
<dbReference type="Pfam" id="PF05362">
    <property type="entry name" value="Lon_C"/>
    <property type="match status" value="1"/>
</dbReference>
<dbReference type="EMBL" id="JAYKBW010000001">
    <property type="protein sequence ID" value="MEB3073908.1"/>
    <property type="molecule type" value="Genomic_DNA"/>
</dbReference>
<dbReference type="InterPro" id="IPR004815">
    <property type="entry name" value="Lon_bac/euk-typ"/>
</dbReference>
<dbReference type="Pfam" id="PF02190">
    <property type="entry name" value="LON_substr_bdg"/>
    <property type="match status" value="1"/>
</dbReference>
<evidence type="ECO:0000256" key="5">
    <source>
        <dbReference type="ARBA" id="ARBA00022801"/>
    </source>
</evidence>
<evidence type="ECO:0000259" key="14">
    <source>
        <dbReference type="PROSITE" id="PS51787"/>
    </source>
</evidence>
<dbReference type="InterPro" id="IPR054594">
    <property type="entry name" value="Lon_lid"/>
</dbReference>
<dbReference type="SUPFAM" id="SSF54211">
    <property type="entry name" value="Ribosomal protein S5 domain 2-like"/>
    <property type="match status" value="1"/>
</dbReference>
<dbReference type="InterPro" id="IPR008269">
    <property type="entry name" value="Lon_proteolytic"/>
</dbReference>
<dbReference type="GO" id="GO:0004252">
    <property type="term" value="F:serine-type endopeptidase activity"/>
    <property type="evidence" value="ECO:0007669"/>
    <property type="project" value="UniProtKB-EC"/>
</dbReference>
<dbReference type="Pfam" id="PF00004">
    <property type="entry name" value="AAA"/>
    <property type="match status" value="1"/>
</dbReference>
<keyword evidence="7 9" id="KW-0067">ATP-binding</keyword>
<evidence type="ECO:0000256" key="3">
    <source>
        <dbReference type="ARBA" id="ARBA00022670"/>
    </source>
</evidence>
<dbReference type="InterPro" id="IPR015947">
    <property type="entry name" value="PUA-like_sf"/>
</dbReference>
<protein>
    <recommendedName>
        <fullName evidence="9 10">Lon protease</fullName>
        <ecNumber evidence="9 10">3.4.21.53</ecNumber>
    </recommendedName>
    <alternativeName>
        <fullName evidence="9">ATP-dependent protease La</fullName>
    </alternativeName>
</protein>
<dbReference type="PROSITE" id="PS51787">
    <property type="entry name" value="LON_N"/>
    <property type="match status" value="1"/>
</dbReference>
<dbReference type="Proteomes" id="UP001311730">
    <property type="component" value="Unassembled WGS sequence"/>
</dbReference>
<keyword evidence="4 9" id="KW-0547">Nucleotide-binding</keyword>
<dbReference type="InterPro" id="IPR027417">
    <property type="entry name" value="P-loop_NTPase"/>
</dbReference>
<dbReference type="InterPro" id="IPR003959">
    <property type="entry name" value="ATPase_AAA_core"/>
</dbReference>
<dbReference type="PANTHER" id="PTHR10046">
    <property type="entry name" value="ATP DEPENDENT LON PROTEASE FAMILY MEMBER"/>
    <property type="match status" value="1"/>
</dbReference>
<evidence type="ECO:0000256" key="10">
    <source>
        <dbReference type="PIRNR" id="PIRNR001174"/>
    </source>
</evidence>
<keyword evidence="3 9" id="KW-0645">Protease</keyword>
<comment type="subcellular location">
    <subcellularLocation>
        <location evidence="1 9 10">Cytoplasm</location>
    </subcellularLocation>
</comment>